<gene>
    <name evidence="1" type="ORF">HPP92_029057</name>
    <name evidence="2" type="ORF">HPP92_029068</name>
</gene>
<name>A0A835P599_VANPL</name>
<dbReference type="Proteomes" id="UP000639772">
    <property type="component" value="Unassembled WGS sequence"/>
</dbReference>
<dbReference type="EMBL" id="JADCNM010000629">
    <property type="protein sequence ID" value="KAG0445981.1"/>
    <property type="molecule type" value="Genomic_DNA"/>
</dbReference>
<keyword evidence="3" id="KW-1185">Reference proteome</keyword>
<evidence type="ECO:0000313" key="4">
    <source>
        <dbReference type="Proteomes" id="UP000639772"/>
    </source>
</evidence>
<evidence type="ECO:0000313" key="2">
    <source>
        <dbReference type="EMBL" id="KAG0445981.1"/>
    </source>
</evidence>
<protein>
    <submittedName>
        <fullName evidence="1">Uncharacterized protein</fullName>
    </submittedName>
</protein>
<dbReference type="AlphaFoldDB" id="A0A835P599"/>
<accession>A0A835P599</accession>
<dbReference type="Proteomes" id="UP000636800">
    <property type="component" value="Unassembled WGS sequence"/>
</dbReference>
<organism evidence="1 3">
    <name type="scientific">Vanilla planifolia</name>
    <name type="common">Vanilla</name>
    <dbReference type="NCBI Taxonomy" id="51239"/>
    <lineage>
        <taxon>Eukaryota</taxon>
        <taxon>Viridiplantae</taxon>
        <taxon>Streptophyta</taxon>
        <taxon>Embryophyta</taxon>
        <taxon>Tracheophyta</taxon>
        <taxon>Spermatophyta</taxon>
        <taxon>Magnoliopsida</taxon>
        <taxon>Liliopsida</taxon>
        <taxon>Asparagales</taxon>
        <taxon>Orchidaceae</taxon>
        <taxon>Vanilloideae</taxon>
        <taxon>Vanilleae</taxon>
        <taxon>Vanilla</taxon>
    </lineage>
</organism>
<evidence type="ECO:0000313" key="1">
    <source>
        <dbReference type="EMBL" id="KAG0445979.1"/>
    </source>
</evidence>
<reference evidence="3 4" key="1">
    <citation type="journal article" date="2020" name="Nat. Food">
        <title>A phased Vanilla planifolia genome enables genetic improvement of flavour and production.</title>
        <authorList>
            <person name="Hasing T."/>
            <person name="Tang H."/>
            <person name="Brym M."/>
            <person name="Khazi F."/>
            <person name="Huang T."/>
            <person name="Chambers A.H."/>
        </authorList>
    </citation>
    <scope>NUCLEOTIDE SEQUENCE [LARGE SCALE GENOMIC DNA]</scope>
    <source>
        <tissue evidence="1">Leaf</tissue>
    </source>
</reference>
<dbReference type="EMBL" id="JADCNL010000628">
    <property type="protein sequence ID" value="KAG0445979.1"/>
    <property type="molecule type" value="Genomic_DNA"/>
</dbReference>
<comment type="caution">
    <text evidence="1">The sequence shown here is derived from an EMBL/GenBank/DDBJ whole genome shotgun (WGS) entry which is preliminary data.</text>
</comment>
<proteinExistence type="predicted"/>
<sequence length="57" mass="6177">MVMVTRVSLRRQTGFKVSELLNRTAVSIPVKGPHSPEVTSSKSDNGLMHTQILAAEA</sequence>
<evidence type="ECO:0000313" key="3">
    <source>
        <dbReference type="Proteomes" id="UP000636800"/>
    </source>
</evidence>